<feature type="transmembrane region" description="Helical" evidence="10">
    <location>
        <begin position="265"/>
        <end position="284"/>
    </location>
</feature>
<comment type="similarity">
    <text evidence="9 10">Belongs to the MurJ/MviN family.</text>
</comment>
<evidence type="ECO:0000256" key="4">
    <source>
        <dbReference type="ARBA" id="ARBA00022960"/>
    </source>
</evidence>
<organism evidence="11 12">
    <name type="scientific">Arcobacter arenosus</name>
    <dbReference type="NCBI Taxonomy" id="2576037"/>
    <lineage>
        <taxon>Bacteria</taxon>
        <taxon>Pseudomonadati</taxon>
        <taxon>Campylobacterota</taxon>
        <taxon>Epsilonproteobacteria</taxon>
        <taxon>Campylobacterales</taxon>
        <taxon>Arcobacteraceae</taxon>
        <taxon>Arcobacter</taxon>
    </lineage>
</organism>
<dbReference type="GO" id="GO:0008360">
    <property type="term" value="P:regulation of cell shape"/>
    <property type="evidence" value="ECO:0007669"/>
    <property type="project" value="UniProtKB-KW"/>
</dbReference>
<feature type="transmembrane region" description="Helical" evidence="10">
    <location>
        <begin position="221"/>
        <end position="245"/>
    </location>
</feature>
<dbReference type="InterPro" id="IPR051050">
    <property type="entry name" value="Lipid_II_flippase_MurJ/MviN"/>
</dbReference>
<keyword evidence="2 10" id="KW-1003">Cell membrane</keyword>
<feature type="transmembrane region" description="Helical" evidence="10">
    <location>
        <begin position="342"/>
        <end position="367"/>
    </location>
</feature>
<feature type="transmembrane region" description="Helical" evidence="10">
    <location>
        <begin position="122"/>
        <end position="141"/>
    </location>
</feature>
<dbReference type="GO" id="GO:0009252">
    <property type="term" value="P:peptidoglycan biosynthetic process"/>
    <property type="evidence" value="ECO:0007669"/>
    <property type="project" value="UniProtKB-UniRule"/>
</dbReference>
<evidence type="ECO:0000313" key="12">
    <source>
        <dbReference type="Proteomes" id="UP000308901"/>
    </source>
</evidence>
<keyword evidence="10" id="KW-0813">Transport</keyword>
<feature type="transmembrane region" description="Helical" evidence="10">
    <location>
        <begin position="80"/>
        <end position="102"/>
    </location>
</feature>
<keyword evidence="10" id="KW-0961">Cell wall biogenesis/degradation</keyword>
<dbReference type="NCBIfam" id="TIGR01695">
    <property type="entry name" value="murJ_mviN"/>
    <property type="match status" value="1"/>
</dbReference>
<keyword evidence="4 10" id="KW-0133">Cell shape</keyword>
<dbReference type="GO" id="GO:0034204">
    <property type="term" value="P:lipid translocation"/>
    <property type="evidence" value="ECO:0007669"/>
    <property type="project" value="TreeGrafter"/>
</dbReference>
<dbReference type="GO" id="GO:0071555">
    <property type="term" value="P:cell wall organization"/>
    <property type="evidence" value="ECO:0007669"/>
    <property type="project" value="UniProtKB-KW"/>
</dbReference>
<feature type="transmembrane region" description="Helical" evidence="10">
    <location>
        <begin position="21"/>
        <end position="43"/>
    </location>
</feature>
<dbReference type="PANTHER" id="PTHR47019:SF1">
    <property type="entry name" value="LIPID II FLIPPASE MURJ"/>
    <property type="match status" value="1"/>
</dbReference>
<gene>
    <name evidence="10 11" type="primary">murJ</name>
    <name evidence="11" type="ORF">FDK22_10070</name>
</gene>
<comment type="caution">
    <text evidence="10">Lacks conserved residue(s) required for the propagation of feature annotation.</text>
</comment>
<keyword evidence="5 10" id="KW-0573">Peptidoglycan synthesis</keyword>
<protein>
    <recommendedName>
        <fullName evidence="10">Probable lipid II flippase MurJ</fullName>
    </recommendedName>
</protein>
<comment type="function">
    <text evidence="8 10">Involved in peptidoglycan biosynthesis. Transports lipid-linked peptidoglycan precursors from the inner to the outer leaflet of the cytoplasmic membrane.</text>
</comment>
<dbReference type="HAMAP" id="MF_02078">
    <property type="entry name" value="MurJ_MviN"/>
    <property type="match status" value="1"/>
</dbReference>
<dbReference type="InterPro" id="IPR004268">
    <property type="entry name" value="MurJ"/>
</dbReference>
<evidence type="ECO:0000313" key="11">
    <source>
        <dbReference type="EMBL" id="TLP37655.1"/>
    </source>
</evidence>
<dbReference type="GO" id="GO:0015648">
    <property type="term" value="F:lipid-linked peptidoglycan transporter activity"/>
    <property type="evidence" value="ECO:0007669"/>
    <property type="project" value="UniProtKB-UniRule"/>
</dbReference>
<evidence type="ECO:0000256" key="8">
    <source>
        <dbReference type="ARBA" id="ARBA00060041"/>
    </source>
</evidence>
<evidence type="ECO:0000256" key="5">
    <source>
        <dbReference type="ARBA" id="ARBA00022984"/>
    </source>
</evidence>
<dbReference type="Pfam" id="PF03023">
    <property type="entry name" value="MurJ"/>
    <property type="match status" value="1"/>
</dbReference>
<feature type="transmembrane region" description="Helical" evidence="10">
    <location>
        <begin position="379"/>
        <end position="396"/>
    </location>
</feature>
<feature type="transmembrane region" description="Helical" evidence="10">
    <location>
        <begin position="402"/>
        <end position="419"/>
    </location>
</feature>
<dbReference type="PANTHER" id="PTHR47019">
    <property type="entry name" value="LIPID II FLIPPASE MURJ"/>
    <property type="match status" value="1"/>
</dbReference>
<comment type="caution">
    <text evidence="11">The sequence shown here is derived from an EMBL/GenBank/DDBJ whole genome shotgun (WGS) entry which is preliminary data.</text>
</comment>
<dbReference type="RefSeq" id="WP_138152833.1">
    <property type="nucleotide sequence ID" value="NZ_VANU01000004.1"/>
</dbReference>
<comment type="subcellular location">
    <subcellularLocation>
        <location evidence="1 10">Cell membrane</location>
        <topology evidence="1 10">Multi-pass membrane protein</topology>
    </subcellularLocation>
</comment>
<dbReference type="AlphaFoldDB" id="A0A5R8XZU1"/>
<accession>A0A5R8XZU1</accession>
<evidence type="ECO:0000256" key="7">
    <source>
        <dbReference type="ARBA" id="ARBA00023136"/>
    </source>
</evidence>
<dbReference type="CDD" id="cd13123">
    <property type="entry name" value="MATE_MurJ_like"/>
    <property type="match status" value="1"/>
</dbReference>
<keyword evidence="7 10" id="KW-0472">Membrane</keyword>
<dbReference type="PRINTS" id="PR01806">
    <property type="entry name" value="VIRFACTRMVIN"/>
</dbReference>
<name>A0A5R8XZU1_9BACT</name>
<feature type="transmembrane region" description="Helical" evidence="10">
    <location>
        <begin position="305"/>
        <end position="330"/>
    </location>
</feature>
<keyword evidence="6 10" id="KW-1133">Transmembrane helix</keyword>
<feature type="transmembrane region" description="Helical" evidence="10">
    <location>
        <begin position="180"/>
        <end position="200"/>
    </location>
</feature>
<evidence type="ECO:0000256" key="1">
    <source>
        <dbReference type="ARBA" id="ARBA00004651"/>
    </source>
</evidence>
<comment type="pathway">
    <text evidence="10">Cell wall biogenesis; peptidoglycan biosynthesis.</text>
</comment>
<keyword evidence="3 10" id="KW-0812">Transmembrane</keyword>
<dbReference type="GO" id="GO:0005886">
    <property type="term" value="C:plasma membrane"/>
    <property type="evidence" value="ECO:0007669"/>
    <property type="project" value="UniProtKB-SubCell"/>
</dbReference>
<dbReference type="Proteomes" id="UP000308901">
    <property type="component" value="Unassembled WGS sequence"/>
</dbReference>
<evidence type="ECO:0000256" key="9">
    <source>
        <dbReference type="ARBA" id="ARBA00061532"/>
    </source>
</evidence>
<sequence>MLIKSIFTNSSGILVSRILGFLRDLLTASILGANIYSDIFFVAFKLPNLFRRIFAEGAFTQAFIPSYAKAKHKIRFSSMIFLQLIGFLIVLSLFVTLFSSLITKAIALGFDTKTVELAAPLVAINFYYLPLIFIVTFMAALLQYKHHFATTAFSTALLNLALIAALLISKGMDKYEITYYLSYGVLVGGLLQVLVHIIAIKNKNLCKIFTFKKHNKKEENRFYKSFLGATLGSSTAHISAFLDTWLASFLVTGSISYLYYANRVFQLPLALFAIATSVALFPMIARAIKNKDESKALNLMRKSSLILIALLSIATLIGIVFNNEIIWLLFERGAFNENDTSNTALILTMYLIGLIPYGLAKIFSLWLYAKEKQFLAAKISMKALGTNIVFSLIFIIPYEAAGLAFASTLSGFILLILTLKEFGMKNFKTLYFSKDSI</sequence>
<dbReference type="OrthoDB" id="9786339at2"/>
<keyword evidence="12" id="KW-1185">Reference proteome</keyword>
<evidence type="ECO:0000256" key="2">
    <source>
        <dbReference type="ARBA" id="ARBA00022475"/>
    </source>
</evidence>
<dbReference type="EMBL" id="VANU01000004">
    <property type="protein sequence ID" value="TLP37655.1"/>
    <property type="molecule type" value="Genomic_DNA"/>
</dbReference>
<feature type="transmembrane region" description="Helical" evidence="10">
    <location>
        <begin position="148"/>
        <end position="168"/>
    </location>
</feature>
<evidence type="ECO:0000256" key="10">
    <source>
        <dbReference type="HAMAP-Rule" id="MF_02078"/>
    </source>
</evidence>
<reference evidence="11 12" key="1">
    <citation type="submission" date="2019-05" db="EMBL/GenBank/DDBJ databases">
        <title>Arcobacter sp. nov., isolated from sea sediment.</title>
        <authorList>
            <person name="Kim W."/>
        </authorList>
    </citation>
    <scope>NUCLEOTIDE SEQUENCE [LARGE SCALE GENOMIC DNA]</scope>
    <source>
        <strain evidence="11 12">CAU 1517</strain>
    </source>
</reference>
<evidence type="ECO:0000256" key="3">
    <source>
        <dbReference type="ARBA" id="ARBA00022692"/>
    </source>
</evidence>
<proteinExistence type="inferred from homology"/>
<evidence type="ECO:0000256" key="6">
    <source>
        <dbReference type="ARBA" id="ARBA00022989"/>
    </source>
</evidence>
<dbReference type="UniPathway" id="UPA00219"/>